<gene>
    <name evidence="4 6" type="primary">recO</name>
    <name evidence="6" type="ORF">LXD69_04395</name>
</gene>
<dbReference type="Proteomes" id="UP000830454">
    <property type="component" value="Chromosome"/>
</dbReference>
<dbReference type="InterPro" id="IPR037278">
    <property type="entry name" value="ARFGAP/RecO"/>
</dbReference>
<dbReference type="SUPFAM" id="SSF50249">
    <property type="entry name" value="Nucleic acid-binding proteins"/>
    <property type="match status" value="1"/>
</dbReference>
<comment type="similarity">
    <text evidence="4">Belongs to the RecO family.</text>
</comment>
<evidence type="ECO:0000256" key="1">
    <source>
        <dbReference type="ARBA" id="ARBA00022763"/>
    </source>
</evidence>
<proteinExistence type="inferred from homology"/>
<dbReference type="InterPro" id="IPR003717">
    <property type="entry name" value="RecO"/>
</dbReference>
<evidence type="ECO:0000313" key="7">
    <source>
        <dbReference type="Proteomes" id="UP000830454"/>
    </source>
</evidence>
<evidence type="ECO:0000256" key="3">
    <source>
        <dbReference type="ARBA" id="ARBA00023204"/>
    </source>
</evidence>
<dbReference type="HAMAP" id="MF_00201">
    <property type="entry name" value="RecO"/>
    <property type="match status" value="1"/>
</dbReference>
<dbReference type="Pfam" id="PF02565">
    <property type="entry name" value="RecO_C"/>
    <property type="match status" value="1"/>
</dbReference>
<sequence>MIVKTKAIVISITKYQEKSLIVKCLTKLEGVKTYFVNNAYTGKNNKYKISLFQPLNQIEVEAYHKNKGTLERFKEVKIIYPYQTVYLNIEKTAIALFLSEILQSVIKEEGKNEDLFVYIETALQWFDNHDEIANFHLILLFQITKYLGFYPQVNTEKNTFFEMTEGIFVSSPSITSLSAENTLLLKKLLNLKFDDNQKVFTSIQRQLLLKILIEYYNLNLENFETPKSLQVLKEVFS</sequence>
<reference evidence="6" key="1">
    <citation type="submission" date="2021-12" db="EMBL/GenBank/DDBJ databases">
        <authorList>
            <person name="Cha I.-T."/>
            <person name="Lee K.-E."/>
            <person name="Park S.-J."/>
        </authorList>
    </citation>
    <scope>NUCLEOTIDE SEQUENCE</scope>
    <source>
        <strain evidence="6">YSM-43</strain>
    </source>
</reference>
<dbReference type="InterPro" id="IPR022572">
    <property type="entry name" value="DNA_rep/recomb_RecO_N"/>
</dbReference>
<evidence type="ECO:0000313" key="6">
    <source>
        <dbReference type="EMBL" id="UOX34749.1"/>
    </source>
</evidence>
<evidence type="ECO:0000259" key="5">
    <source>
        <dbReference type="Pfam" id="PF11967"/>
    </source>
</evidence>
<comment type="function">
    <text evidence="4">Involved in DNA repair and RecF pathway recombination.</text>
</comment>
<protein>
    <recommendedName>
        <fullName evidence="4">DNA repair protein RecO</fullName>
    </recommendedName>
    <alternativeName>
        <fullName evidence="4">Recombination protein O</fullName>
    </alternativeName>
</protein>
<organism evidence="6 7">
    <name type="scientific">Flavobacterium sediminilitoris</name>
    <dbReference type="NCBI Taxonomy" id="2024526"/>
    <lineage>
        <taxon>Bacteria</taxon>
        <taxon>Pseudomonadati</taxon>
        <taxon>Bacteroidota</taxon>
        <taxon>Flavobacteriia</taxon>
        <taxon>Flavobacteriales</taxon>
        <taxon>Flavobacteriaceae</taxon>
        <taxon>Flavobacterium</taxon>
    </lineage>
</organism>
<keyword evidence="3 4" id="KW-0234">DNA repair</keyword>
<dbReference type="RefSeq" id="WP_246917810.1">
    <property type="nucleotide sequence ID" value="NZ_CP090145.1"/>
</dbReference>
<keyword evidence="7" id="KW-1185">Reference proteome</keyword>
<name>A0ABY4HT78_9FLAO</name>
<dbReference type="SUPFAM" id="SSF57863">
    <property type="entry name" value="ArfGap/RecO-like zinc finger"/>
    <property type="match status" value="1"/>
</dbReference>
<evidence type="ECO:0000256" key="2">
    <source>
        <dbReference type="ARBA" id="ARBA00023172"/>
    </source>
</evidence>
<dbReference type="PANTHER" id="PTHR33991">
    <property type="entry name" value="DNA REPAIR PROTEIN RECO"/>
    <property type="match status" value="1"/>
</dbReference>
<dbReference type="InterPro" id="IPR012340">
    <property type="entry name" value="NA-bd_OB-fold"/>
</dbReference>
<feature type="domain" description="DNA replication/recombination mediator RecO N-terminal" evidence="5">
    <location>
        <begin position="1"/>
        <end position="82"/>
    </location>
</feature>
<reference evidence="6" key="2">
    <citation type="submission" date="2022-04" db="EMBL/GenBank/DDBJ databases">
        <title>Complete Genome Sequence of Flavobacterium sediminilitoris YSM-43, Isolated from a Tidal Sediment.</title>
        <authorList>
            <person name="Lee P.A."/>
        </authorList>
    </citation>
    <scope>NUCLEOTIDE SEQUENCE</scope>
    <source>
        <strain evidence="6">YSM-43</strain>
    </source>
</reference>
<keyword evidence="2 4" id="KW-0233">DNA recombination</keyword>
<evidence type="ECO:0000256" key="4">
    <source>
        <dbReference type="HAMAP-Rule" id="MF_00201"/>
    </source>
</evidence>
<dbReference type="Gene3D" id="2.40.50.140">
    <property type="entry name" value="Nucleic acid-binding proteins"/>
    <property type="match status" value="1"/>
</dbReference>
<dbReference type="PANTHER" id="PTHR33991:SF1">
    <property type="entry name" value="DNA REPAIR PROTEIN RECO"/>
    <property type="match status" value="1"/>
</dbReference>
<dbReference type="EMBL" id="CP090145">
    <property type="protein sequence ID" value="UOX34749.1"/>
    <property type="molecule type" value="Genomic_DNA"/>
</dbReference>
<dbReference type="Pfam" id="PF11967">
    <property type="entry name" value="RecO_N"/>
    <property type="match status" value="1"/>
</dbReference>
<accession>A0ABY4HT78</accession>
<dbReference type="NCBIfam" id="TIGR00613">
    <property type="entry name" value="reco"/>
    <property type="match status" value="1"/>
</dbReference>
<keyword evidence="1 4" id="KW-0227">DNA damage</keyword>